<name>A0A6L8W959_9PROT</name>
<dbReference type="InterPro" id="IPR011991">
    <property type="entry name" value="ArsR-like_HTH"/>
</dbReference>
<sequence>MNITSLQDKAQDASRFLKAISNKHRLMILCNLVEAERSVGELEKIVGLSQSALSQHLARLRKEEVVKTRREAQTIYYSLQDENIVDVLRLLEDIFVGDSSKLAEVA</sequence>
<dbReference type="PRINTS" id="PR00778">
    <property type="entry name" value="HTHARSR"/>
</dbReference>
<evidence type="ECO:0000313" key="6">
    <source>
        <dbReference type="Proteomes" id="UP000476030"/>
    </source>
</evidence>
<dbReference type="PANTHER" id="PTHR43132">
    <property type="entry name" value="ARSENICAL RESISTANCE OPERON REPRESSOR ARSR-RELATED"/>
    <property type="match status" value="1"/>
</dbReference>
<keyword evidence="6" id="KW-1185">Reference proteome</keyword>
<dbReference type="SUPFAM" id="SSF46785">
    <property type="entry name" value="Winged helix' DNA-binding domain"/>
    <property type="match status" value="1"/>
</dbReference>
<evidence type="ECO:0000313" key="5">
    <source>
        <dbReference type="EMBL" id="MZR31239.1"/>
    </source>
</evidence>
<evidence type="ECO:0000256" key="1">
    <source>
        <dbReference type="ARBA" id="ARBA00023015"/>
    </source>
</evidence>
<dbReference type="PANTHER" id="PTHR43132:SF6">
    <property type="entry name" value="HTH-TYPE TRANSCRIPTIONAL REPRESSOR CZRA"/>
    <property type="match status" value="1"/>
</dbReference>
<keyword evidence="3" id="KW-0804">Transcription</keyword>
<dbReference type="InterPro" id="IPR036388">
    <property type="entry name" value="WH-like_DNA-bd_sf"/>
</dbReference>
<dbReference type="PROSITE" id="PS50987">
    <property type="entry name" value="HTH_ARSR_2"/>
    <property type="match status" value="1"/>
</dbReference>
<dbReference type="InterPro" id="IPR051011">
    <property type="entry name" value="Metal_resp_trans_reg"/>
</dbReference>
<dbReference type="EMBL" id="WTUW01000002">
    <property type="protein sequence ID" value="MZR31239.1"/>
    <property type="molecule type" value="Genomic_DNA"/>
</dbReference>
<dbReference type="InterPro" id="IPR036390">
    <property type="entry name" value="WH_DNA-bd_sf"/>
</dbReference>
<gene>
    <name evidence="5" type="ORF">GQE98_11415</name>
</gene>
<dbReference type="RefSeq" id="WP_161315763.1">
    <property type="nucleotide sequence ID" value="NZ_WTUW01000002.1"/>
</dbReference>
<organism evidence="5 6">
    <name type="scientific">Sneathiella litorea</name>
    <dbReference type="NCBI Taxonomy" id="2606216"/>
    <lineage>
        <taxon>Bacteria</taxon>
        <taxon>Pseudomonadati</taxon>
        <taxon>Pseudomonadota</taxon>
        <taxon>Alphaproteobacteria</taxon>
        <taxon>Sneathiellales</taxon>
        <taxon>Sneathiellaceae</taxon>
        <taxon>Sneathiella</taxon>
    </lineage>
</organism>
<evidence type="ECO:0000256" key="3">
    <source>
        <dbReference type="ARBA" id="ARBA00023163"/>
    </source>
</evidence>
<keyword evidence="1" id="KW-0805">Transcription regulation</keyword>
<dbReference type="Gene3D" id="1.10.10.10">
    <property type="entry name" value="Winged helix-like DNA-binding domain superfamily/Winged helix DNA-binding domain"/>
    <property type="match status" value="1"/>
</dbReference>
<dbReference type="Pfam" id="PF01022">
    <property type="entry name" value="HTH_5"/>
    <property type="match status" value="1"/>
</dbReference>
<dbReference type="GO" id="GO:0003677">
    <property type="term" value="F:DNA binding"/>
    <property type="evidence" value="ECO:0007669"/>
    <property type="project" value="UniProtKB-KW"/>
</dbReference>
<dbReference type="CDD" id="cd00090">
    <property type="entry name" value="HTH_ARSR"/>
    <property type="match status" value="1"/>
</dbReference>
<accession>A0A6L8W959</accession>
<dbReference type="NCBIfam" id="NF033788">
    <property type="entry name" value="HTH_metalloreg"/>
    <property type="match status" value="1"/>
</dbReference>
<keyword evidence="2" id="KW-0238">DNA-binding</keyword>
<evidence type="ECO:0000256" key="2">
    <source>
        <dbReference type="ARBA" id="ARBA00023125"/>
    </source>
</evidence>
<dbReference type="GO" id="GO:0003700">
    <property type="term" value="F:DNA-binding transcription factor activity"/>
    <property type="evidence" value="ECO:0007669"/>
    <property type="project" value="InterPro"/>
</dbReference>
<protein>
    <submittedName>
        <fullName evidence="5">Metalloregulator ArsR/SmtB family transcription factor</fullName>
    </submittedName>
</protein>
<dbReference type="Proteomes" id="UP000476030">
    <property type="component" value="Unassembled WGS sequence"/>
</dbReference>
<dbReference type="InterPro" id="IPR001845">
    <property type="entry name" value="HTH_ArsR_DNA-bd_dom"/>
</dbReference>
<reference evidence="5 6" key="1">
    <citation type="submission" date="2019-12" db="EMBL/GenBank/DDBJ databases">
        <title>Snethiella sp. nov. sp. isolated from sea sand.</title>
        <authorList>
            <person name="Kim J."/>
            <person name="Jeong S.E."/>
            <person name="Jung H.S."/>
            <person name="Jeon C.O."/>
        </authorList>
    </citation>
    <scope>NUCLEOTIDE SEQUENCE [LARGE SCALE GENOMIC DNA]</scope>
    <source>
        <strain evidence="5 6">DP05</strain>
    </source>
</reference>
<evidence type="ECO:0000259" key="4">
    <source>
        <dbReference type="PROSITE" id="PS50987"/>
    </source>
</evidence>
<feature type="domain" description="HTH arsR-type" evidence="4">
    <location>
        <begin position="6"/>
        <end position="99"/>
    </location>
</feature>
<proteinExistence type="predicted"/>
<comment type="caution">
    <text evidence="5">The sequence shown here is derived from an EMBL/GenBank/DDBJ whole genome shotgun (WGS) entry which is preliminary data.</text>
</comment>
<dbReference type="SMART" id="SM00418">
    <property type="entry name" value="HTH_ARSR"/>
    <property type="match status" value="1"/>
</dbReference>
<dbReference type="AlphaFoldDB" id="A0A6L8W959"/>